<dbReference type="AlphaFoldDB" id="A0A0F9QSG9"/>
<dbReference type="SUPFAM" id="SSF88697">
    <property type="entry name" value="PUA domain-like"/>
    <property type="match status" value="1"/>
</dbReference>
<comment type="caution">
    <text evidence="2">The sequence shown here is derived from an EMBL/GenBank/DDBJ whole genome shotgun (WGS) entry which is preliminary data.</text>
</comment>
<sequence>MKALTLTQPWASLVAEGRKVIETRSWRTRYRGTLAIHAAKGIPAIARAFAQEFTAHRVEPLPLGAVVCLIDLVDCQPTEDVVHGLSADERCFGDYSTGRWAWLFNPASLRVLPDPIPARGALSLWEWDEKPDEGS</sequence>
<dbReference type="Gene3D" id="2.30.130.30">
    <property type="entry name" value="Hypothetical protein"/>
    <property type="match status" value="1"/>
</dbReference>
<dbReference type="Pfam" id="PF04266">
    <property type="entry name" value="ASCH"/>
    <property type="match status" value="1"/>
</dbReference>
<reference evidence="2" key="1">
    <citation type="journal article" date="2015" name="Nature">
        <title>Complex archaea that bridge the gap between prokaryotes and eukaryotes.</title>
        <authorList>
            <person name="Spang A."/>
            <person name="Saw J.H."/>
            <person name="Jorgensen S.L."/>
            <person name="Zaremba-Niedzwiedzka K."/>
            <person name="Martijn J."/>
            <person name="Lind A.E."/>
            <person name="van Eijk R."/>
            <person name="Schleper C."/>
            <person name="Guy L."/>
            <person name="Ettema T.J."/>
        </authorList>
    </citation>
    <scope>NUCLEOTIDE SEQUENCE</scope>
</reference>
<accession>A0A0F9QSG9</accession>
<gene>
    <name evidence="2" type="ORF">LCGC14_0979600</name>
</gene>
<dbReference type="EMBL" id="LAZR01003651">
    <property type="protein sequence ID" value="KKN16071.1"/>
    <property type="molecule type" value="Genomic_DNA"/>
</dbReference>
<feature type="domain" description="ASCH" evidence="1">
    <location>
        <begin position="4"/>
        <end position="78"/>
    </location>
</feature>
<organism evidence="2">
    <name type="scientific">marine sediment metagenome</name>
    <dbReference type="NCBI Taxonomy" id="412755"/>
    <lineage>
        <taxon>unclassified sequences</taxon>
        <taxon>metagenomes</taxon>
        <taxon>ecological metagenomes</taxon>
    </lineage>
</organism>
<dbReference type="InterPro" id="IPR007374">
    <property type="entry name" value="ASCH_domain"/>
</dbReference>
<evidence type="ECO:0000259" key="1">
    <source>
        <dbReference type="Pfam" id="PF04266"/>
    </source>
</evidence>
<dbReference type="CDD" id="cd06554">
    <property type="entry name" value="ASCH_ASC-1_like"/>
    <property type="match status" value="1"/>
</dbReference>
<protein>
    <recommendedName>
        <fullName evidence="1">ASCH domain-containing protein</fullName>
    </recommendedName>
</protein>
<dbReference type="InterPro" id="IPR015947">
    <property type="entry name" value="PUA-like_sf"/>
</dbReference>
<evidence type="ECO:0000313" key="2">
    <source>
        <dbReference type="EMBL" id="KKN16071.1"/>
    </source>
</evidence>
<name>A0A0F9QSG9_9ZZZZ</name>
<proteinExistence type="predicted"/>